<evidence type="ECO:0000256" key="1">
    <source>
        <dbReference type="SAM" id="MobiDB-lite"/>
    </source>
</evidence>
<reference evidence="2" key="1">
    <citation type="submission" date="2022-01" db="EMBL/GenBank/DDBJ databases">
        <title>Genome Sequence Resource for Two Populations of Ditylenchus destructor, the Migratory Endoparasitic Phytonematode.</title>
        <authorList>
            <person name="Zhang H."/>
            <person name="Lin R."/>
            <person name="Xie B."/>
        </authorList>
    </citation>
    <scope>NUCLEOTIDE SEQUENCE</scope>
    <source>
        <strain evidence="2">BazhouSP</strain>
    </source>
</reference>
<feature type="region of interest" description="Disordered" evidence="1">
    <location>
        <begin position="441"/>
        <end position="598"/>
    </location>
</feature>
<accession>A0AAD4QUY1</accession>
<comment type="caution">
    <text evidence="2">The sequence shown here is derived from an EMBL/GenBank/DDBJ whole genome shotgun (WGS) entry which is preliminary data.</text>
</comment>
<feature type="region of interest" description="Disordered" evidence="1">
    <location>
        <begin position="11"/>
        <end position="123"/>
    </location>
</feature>
<feature type="compositionally biased region" description="Basic and acidic residues" evidence="1">
    <location>
        <begin position="219"/>
        <end position="228"/>
    </location>
</feature>
<proteinExistence type="predicted"/>
<name>A0AAD4QUY1_9BILA</name>
<organism evidence="2 3">
    <name type="scientific">Ditylenchus destructor</name>
    <dbReference type="NCBI Taxonomy" id="166010"/>
    <lineage>
        <taxon>Eukaryota</taxon>
        <taxon>Metazoa</taxon>
        <taxon>Ecdysozoa</taxon>
        <taxon>Nematoda</taxon>
        <taxon>Chromadorea</taxon>
        <taxon>Rhabditida</taxon>
        <taxon>Tylenchina</taxon>
        <taxon>Tylenchomorpha</taxon>
        <taxon>Sphaerularioidea</taxon>
        <taxon>Anguinidae</taxon>
        <taxon>Anguininae</taxon>
        <taxon>Ditylenchus</taxon>
    </lineage>
</organism>
<feature type="compositionally biased region" description="Low complexity" evidence="1">
    <location>
        <begin position="460"/>
        <end position="475"/>
    </location>
</feature>
<feature type="compositionally biased region" description="Low complexity" evidence="1">
    <location>
        <begin position="72"/>
        <end position="92"/>
    </location>
</feature>
<feature type="compositionally biased region" description="Low complexity" evidence="1">
    <location>
        <begin position="507"/>
        <end position="519"/>
    </location>
</feature>
<feature type="compositionally biased region" description="Basic and acidic residues" evidence="1">
    <location>
        <begin position="444"/>
        <end position="458"/>
    </location>
</feature>
<protein>
    <submittedName>
        <fullName evidence="2">Uncharacterized protein</fullName>
    </submittedName>
</protein>
<dbReference type="Proteomes" id="UP001201812">
    <property type="component" value="Unassembled WGS sequence"/>
</dbReference>
<dbReference type="EMBL" id="JAKKPZ010001070">
    <property type="protein sequence ID" value="KAI1690858.1"/>
    <property type="molecule type" value="Genomic_DNA"/>
</dbReference>
<evidence type="ECO:0000313" key="3">
    <source>
        <dbReference type="Proteomes" id="UP001201812"/>
    </source>
</evidence>
<feature type="compositionally biased region" description="Low complexity" evidence="1">
    <location>
        <begin position="482"/>
        <end position="496"/>
    </location>
</feature>
<sequence length="598" mass="61805">MFASYVPRLCHDRRRRAARHGGFSPSRGREKGAGTAEPAAGSGESSGFFRGERSRDRRPRQGCGIGPAGRLATGAAQGVDDAGAAADRAGIDPGRLGARWKSSRAPSSSSASRSARTARPRRVEAIPTGNSAIDYVRPGGSGPDRLLMNAGQVGRRGRGWWRAILDQYGANDVLIPTVELRRSYPGGPIVGVFTAGHGPDNVRLAQFVLRVNDGNPPARADRCRHPADRPGLSGRAAVGAGAYRPSARYPAAPARDPGPGDGRGSAIEPTDCRWRRPELPPTVQFDTPSVAALNGGESAMRGVPGVTSATTTSMALGGISVMRVTFEGSQAALSAGGFARAAGRSRKGAGGAANPAGWRRAGARDPGSAAACREQHGRMSQLSLPLDRPAGAREDSFLVGEGNSRAVHILELLGDLAGMAAIITGPRKSGAACWRGRWRCAGGGKDDRRGRPPERDDAVPSPERGAGGPPAAVPGRGRRPARLAGAAARSALAAQRQPDRADRAARRPVGGRYPAAAARPSRDRRKSRCSGLGAAPDRTGLPDDPAHAGGAGGGCQPPPQPALVDRGGEVHTLSVRASQGAGRATLTRNHVEPRATQA</sequence>
<feature type="region of interest" description="Disordered" evidence="1">
    <location>
        <begin position="216"/>
        <end position="288"/>
    </location>
</feature>
<feature type="region of interest" description="Disordered" evidence="1">
    <location>
        <begin position="343"/>
        <end position="381"/>
    </location>
</feature>
<keyword evidence="3" id="KW-1185">Reference proteome</keyword>
<dbReference type="AlphaFoldDB" id="A0AAD4QUY1"/>
<feature type="compositionally biased region" description="Low complexity" evidence="1">
    <location>
        <begin position="33"/>
        <end position="49"/>
    </location>
</feature>
<feature type="compositionally biased region" description="Basic and acidic residues" evidence="1">
    <location>
        <begin position="589"/>
        <end position="598"/>
    </location>
</feature>
<feature type="compositionally biased region" description="Low complexity" evidence="1">
    <location>
        <begin position="103"/>
        <end position="117"/>
    </location>
</feature>
<gene>
    <name evidence="2" type="ORF">DdX_22264</name>
</gene>
<feature type="compositionally biased region" description="Low complexity" evidence="1">
    <location>
        <begin position="240"/>
        <end position="257"/>
    </location>
</feature>
<evidence type="ECO:0000313" key="2">
    <source>
        <dbReference type="EMBL" id="KAI1690858.1"/>
    </source>
</evidence>